<dbReference type="Pfam" id="PF00664">
    <property type="entry name" value="ABC_membrane"/>
    <property type="match status" value="1"/>
</dbReference>
<dbReference type="InterPro" id="IPR039421">
    <property type="entry name" value="Type_1_exporter"/>
</dbReference>
<evidence type="ECO:0000256" key="1">
    <source>
        <dbReference type="ARBA" id="ARBA00004651"/>
    </source>
</evidence>
<feature type="transmembrane region" description="Helical" evidence="7">
    <location>
        <begin position="243"/>
        <end position="269"/>
    </location>
</feature>
<organism evidence="8 9">
    <name type="scientific">Corynebacterium silvaticum</name>
    <dbReference type="NCBI Taxonomy" id="2320431"/>
    <lineage>
        <taxon>Bacteria</taxon>
        <taxon>Bacillati</taxon>
        <taxon>Actinomycetota</taxon>
        <taxon>Actinomycetes</taxon>
        <taxon>Mycobacteriales</taxon>
        <taxon>Corynebacteriaceae</taxon>
        <taxon>Corynebacterium</taxon>
    </lineage>
</organism>
<evidence type="ECO:0000256" key="2">
    <source>
        <dbReference type="ARBA" id="ARBA00022692"/>
    </source>
</evidence>
<protein>
    <submittedName>
        <fullName evidence="8">ATP-binding cassette domain-containing protein</fullName>
    </submittedName>
</protein>
<dbReference type="SMART" id="SM00382">
    <property type="entry name" value="AAA"/>
    <property type="match status" value="1"/>
</dbReference>
<feature type="transmembrane region" description="Helical" evidence="7">
    <location>
        <begin position="165"/>
        <end position="184"/>
    </location>
</feature>
<reference evidence="8 9" key="4">
    <citation type="journal article" date="2020" name="PLoS ONE">
        <title>Taxonomic classification of strain PO100/5 shows a broader geographic distribution and genetic markers of the recently described Corynebacterium silvaticum.</title>
        <authorList>
            <person name="Viana M.V.C."/>
            <person name="Profeta R."/>
            <person name="da Silva A.L."/>
            <person name="Hurtado R."/>
            <person name="Cerqueira J.C."/>
            <person name="Ribeiro B.F.S."/>
            <person name="Almeida M.O."/>
            <person name="Morais-Rodrigues F."/>
            <person name="Soares S.C."/>
            <person name="Oliveira M."/>
            <person name="Tavares L."/>
            <person name="Figueiredo H."/>
            <person name="Wattam A.R."/>
            <person name="Barh D."/>
            <person name="Ghosh P."/>
            <person name="Silva A."/>
            <person name="Azevedo V."/>
        </authorList>
    </citation>
    <scope>NUCLEOTIDE SEQUENCE [LARGE SCALE GENOMIC DNA]</scope>
    <source>
        <strain evidence="8 9">PO100/5</strain>
    </source>
</reference>
<reference evidence="8 9" key="3">
    <citation type="journal article" date="2020" name="Int. J. Syst. Evol. Microbiol.">
        <title>Corynebacterium silvaticum sp. nov., a unique group of NTTB corynebacteria in wild boar and roe deer.</title>
        <authorList>
            <person name="Dangel A."/>
            <person name="Berger A."/>
            <person name="Rau J."/>
            <person name="Eisenberg T."/>
            <person name="Kampfer P."/>
            <person name="Margos G."/>
            <person name="Contzen M."/>
            <person name="Busse H.J."/>
            <person name="Konrad R."/>
            <person name="Peters M."/>
            <person name="Sting R."/>
            <person name="Sing A."/>
        </authorList>
    </citation>
    <scope>NUCLEOTIDE SEQUENCE [LARGE SCALE GENOMIC DNA]</scope>
    <source>
        <strain evidence="8 9">PO100/5</strain>
    </source>
</reference>
<dbReference type="Gene3D" id="1.20.1560.10">
    <property type="entry name" value="ABC transporter type 1, transmembrane domain"/>
    <property type="match status" value="1"/>
</dbReference>
<evidence type="ECO:0000256" key="3">
    <source>
        <dbReference type="ARBA" id="ARBA00022741"/>
    </source>
</evidence>
<evidence type="ECO:0000256" key="7">
    <source>
        <dbReference type="SAM" id="Phobius"/>
    </source>
</evidence>
<dbReference type="InterPro" id="IPR003593">
    <property type="entry name" value="AAA+_ATPase"/>
</dbReference>
<dbReference type="GO" id="GO:0005524">
    <property type="term" value="F:ATP binding"/>
    <property type="evidence" value="ECO:0007669"/>
    <property type="project" value="UniProtKB-KW"/>
</dbReference>
<dbReference type="Pfam" id="PF00005">
    <property type="entry name" value="ABC_tran"/>
    <property type="match status" value="1"/>
</dbReference>
<name>A0A7Y4PA75_9CORY</name>
<reference evidence="8 9" key="2">
    <citation type="journal article" date="2020" name="Antonie Van Leeuwenhoek">
        <title>Phylogenomic characterisation of a novel corynebacterial species pathogenic to animals.</title>
        <authorList>
            <person name="Moller J."/>
            <person name="Musella L."/>
            <person name="Melnikov V."/>
            <person name="Geissdorfer W."/>
            <person name="Burkovski A."/>
            <person name="Sangal V."/>
        </authorList>
    </citation>
    <scope>NUCLEOTIDE SEQUENCE [LARGE SCALE GENOMIC DNA]</scope>
    <source>
        <strain evidence="8 9">PO100/5</strain>
    </source>
</reference>
<dbReference type="InterPro" id="IPR027417">
    <property type="entry name" value="P-loop_NTPase"/>
</dbReference>
<dbReference type="GO" id="GO:0140359">
    <property type="term" value="F:ABC-type transporter activity"/>
    <property type="evidence" value="ECO:0007669"/>
    <property type="project" value="InterPro"/>
</dbReference>
<dbReference type="PANTHER" id="PTHR24221:SF590">
    <property type="entry name" value="COMPONENT LINKED WITH THE ASSEMBLY OF CYTOCHROME' TRANSPORT TRANSMEMBRANE ATP-BINDING PROTEIN ABC TRANSPORTER CYDD-RELATED"/>
    <property type="match status" value="1"/>
</dbReference>
<dbReference type="RefSeq" id="WP_087454470.1">
    <property type="nucleotide sequence ID" value="NZ_CP021417.2"/>
</dbReference>
<evidence type="ECO:0000256" key="4">
    <source>
        <dbReference type="ARBA" id="ARBA00022840"/>
    </source>
</evidence>
<dbReference type="GO" id="GO:0005886">
    <property type="term" value="C:plasma membrane"/>
    <property type="evidence" value="ECO:0007669"/>
    <property type="project" value="UniProtKB-SubCell"/>
</dbReference>
<dbReference type="CDD" id="cd18584">
    <property type="entry name" value="ABC_6TM_AarD_CydD"/>
    <property type="match status" value="1"/>
</dbReference>
<dbReference type="InterPro" id="IPR011527">
    <property type="entry name" value="ABC1_TM_dom"/>
</dbReference>
<dbReference type="EMBL" id="CP021417">
    <property type="protein sequence ID" value="ARU46678.1"/>
    <property type="molecule type" value="Genomic_DNA"/>
</dbReference>
<dbReference type="AlphaFoldDB" id="A0A7Y4PA75"/>
<evidence type="ECO:0000256" key="5">
    <source>
        <dbReference type="ARBA" id="ARBA00022989"/>
    </source>
</evidence>
<comment type="subcellular location">
    <subcellularLocation>
        <location evidence="1">Cell membrane</location>
        <topology evidence="1">Multi-pass membrane protein</topology>
    </subcellularLocation>
</comment>
<evidence type="ECO:0000256" key="6">
    <source>
        <dbReference type="ARBA" id="ARBA00023136"/>
    </source>
</evidence>
<keyword evidence="9" id="KW-1185">Reference proteome</keyword>
<reference evidence="8 9" key="1">
    <citation type="journal article" date="2014" name="BMC Vet. Res.">
        <title>First report of Corynebacterium pseudotuberculosis from caseous lymphadenitis lesions in Black Alentejano pig (Sus scrofa domesticus).</title>
        <authorList>
            <person name="Oliveira M."/>
            <person name="Barroco C."/>
            <person name="Mottola C."/>
            <person name="Santos R."/>
            <person name="Lemsaddek A."/>
            <person name="Tavares L."/>
            <person name="Semedo-Lemsaddek T."/>
        </authorList>
    </citation>
    <scope>NUCLEOTIDE SEQUENCE [LARGE SCALE GENOMIC DNA]</scope>
    <source>
        <strain evidence="8 9">PO100/5</strain>
    </source>
</reference>
<feature type="transmembrane region" description="Helical" evidence="7">
    <location>
        <begin position="63"/>
        <end position="82"/>
    </location>
</feature>
<dbReference type="PROSITE" id="PS50893">
    <property type="entry name" value="ABC_TRANSPORTER_2"/>
    <property type="match status" value="1"/>
</dbReference>
<sequence length="522" mass="55208">MNGPINIDLVRSTPATQKFLIGAGVAEGVRSCLVIARGFLIGTLVARVITTFSNQTIPDISSWYWISTLIVMVALALVTGAARHWAHVSCGNAIDQLRSQALDALRRKDPREVQEESAHWRTLLGEGLGGLRGYFSDYLPALLAMCIATPSAILVISLLDLPSGILAAVTIPLIPLFMVLIGTLTRTATQRRLQETGILNGQLVDLLSGTLTLKALGNTAGPAEEIRRSGTRHARTTMSVLRLAFLSSFALEFIATLSVALVAVGIGLRLVHGEISLEAGLIILIVVPEVYAPLRRVGAAFHASADGLTAANQVFQLIKDAPPSHVSPTHEPAGELCVRGLSVAGRDGILPHNLSFNAPRGRITVLLGGNGSGKSTTFLAVLGVLPYTGTITAPPLESISYLAAQPYFLEGTVDENLHVFGQCDPAAVEAYMAQLDVQLPPERQMSPGTGVSTGQAQRLALTRSLAQPASLYLLDEPSAHLSPELIAPLIDAIQQRAAAGAAVVIATHDDRLLTAAHQVVEL</sequence>
<evidence type="ECO:0000313" key="8">
    <source>
        <dbReference type="EMBL" id="ARU46678.1"/>
    </source>
</evidence>
<accession>A0A7Y4PA75</accession>
<dbReference type="Proteomes" id="UP000195652">
    <property type="component" value="Chromosome"/>
</dbReference>
<dbReference type="InterPro" id="IPR003439">
    <property type="entry name" value="ABC_transporter-like_ATP-bd"/>
</dbReference>
<keyword evidence="4 8" id="KW-0067">ATP-binding</keyword>
<feature type="transmembrane region" description="Helical" evidence="7">
    <location>
        <begin position="138"/>
        <end position="159"/>
    </location>
</feature>
<dbReference type="Gene3D" id="3.40.50.300">
    <property type="entry name" value="P-loop containing nucleotide triphosphate hydrolases"/>
    <property type="match status" value="1"/>
</dbReference>
<dbReference type="OrthoDB" id="9806127at2"/>
<proteinExistence type="predicted"/>
<keyword evidence="2 7" id="KW-0812">Transmembrane</keyword>
<keyword evidence="5 7" id="KW-1133">Transmembrane helix</keyword>
<dbReference type="GO" id="GO:0016887">
    <property type="term" value="F:ATP hydrolysis activity"/>
    <property type="evidence" value="ECO:0007669"/>
    <property type="project" value="InterPro"/>
</dbReference>
<dbReference type="GeneID" id="75008504"/>
<dbReference type="KEGG" id="csil:CBE74_09690"/>
<dbReference type="PROSITE" id="PS50929">
    <property type="entry name" value="ABC_TM1F"/>
    <property type="match status" value="1"/>
</dbReference>
<evidence type="ECO:0000313" key="9">
    <source>
        <dbReference type="Proteomes" id="UP000195652"/>
    </source>
</evidence>
<dbReference type="SUPFAM" id="SSF90123">
    <property type="entry name" value="ABC transporter transmembrane region"/>
    <property type="match status" value="1"/>
</dbReference>
<dbReference type="SUPFAM" id="SSF52540">
    <property type="entry name" value="P-loop containing nucleoside triphosphate hydrolases"/>
    <property type="match status" value="1"/>
</dbReference>
<dbReference type="InterPro" id="IPR036640">
    <property type="entry name" value="ABC1_TM_sf"/>
</dbReference>
<dbReference type="PANTHER" id="PTHR24221">
    <property type="entry name" value="ATP-BINDING CASSETTE SUB-FAMILY B"/>
    <property type="match status" value="1"/>
</dbReference>
<keyword evidence="6 7" id="KW-0472">Membrane</keyword>
<keyword evidence="3" id="KW-0547">Nucleotide-binding</keyword>
<gene>
    <name evidence="8" type="ORF">CBE74_09690</name>
</gene>